<evidence type="ECO:0000256" key="5">
    <source>
        <dbReference type="ARBA" id="ARBA00022840"/>
    </source>
</evidence>
<evidence type="ECO:0000313" key="9">
    <source>
        <dbReference type="Proteomes" id="UP001157733"/>
    </source>
</evidence>
<evidence type="ECO:0000256" key="7">
    <source>
        <dbReference type="HAMAP-Rule" id="MF_00109"/>
    </source>
</evidence>
<dbReference type="HAMAP" id="MF_00109">
    <property type="entry name" value="Shikimate_kinase"/>
    <property type="match status" value="1"/>
</dbReference>
<protein>
    <recommendedName>
        <fullName evidence="7">Shikimate kinase</fullName>
        <shortName evidence="7">SK</shortName>
        <ecNumber evidence="7">2.7.1.71</ecNumber>
    </recommendedName>
</protein>
<proteinExistence type="inferred from homology"/>
<feature type="binding site" evidence="7">
    <location>
        <position position="116"/>
    </location>
    <ligand>
        <name>ATP</name>
        <dbReference type="ChEBI" id="CHEBI:30616"/>
    </ligand>
</feature>
<keyword evidence="5 7" id="KW-0067">ATP-binding</keyword>
<organism evidence="8 9">
    <name type="scientific">Nitrospina watsonii</name>
    <dbReference type="NCBI Taxonomy" id="1323948"/>
    <lineage>
        <taxon>Bacteria</taxon>
        <taxon>Pseudomonadati</taxon>
        <taxon>Nitrospinota/Tectimicrobiota group</taxon>
        <taxon>Nitrospinota</taxon>
        <taxon>Nitrospinia</taxon>
        <taxon>Nitrospinales</taxon>
        <taxon>Nitrospinaceae</taxon>
        <taxon>Nitrospina</taxon>
    </lineage>
</organism>
<dbReference type="PRINTS" id="PR01100">
    <property type="entry name" value="SHIKIMTKNASE"/>
</dbReference>
<feature type="binding site" evidence="7">
    <location>
        <position position="14"/>
    </location>
    <ligand>
        <name>Mg(2+)</name>
        <dbReference type="ChEBI" id="CHEBI:18420"/>
    </ligand>
</feature>
<evidence type="ECO:0000256" key="1">
    <source>
        <dbReference type="ARBA" id="ARBA00022605"/>
    </source>
</evidence>
<comment type="pathway">
    <text evidence="7">Metabolic intermediate biosynthesis; chorismate biosynthesis; chorismate from D-erythrose 4-phosphate and phosphoenolpyruvate: step 5/7.</text>
</comment>
<comment type="function">
    <text evidence="7">Catalyzes the specific phosphorylation of the 3-hydroxyl group of shikimic acid using ATP as a cosubstrate.</text>
</comment>
<dbReference type="InterPro" id="IPR027417">
    <property type="entry name" value="P-loop_NTPase"/>
</dbReference>
<dbReference type="Gene3D" id="3.40.50.300">
    <property type="entry name" value="P-loop containing nucleotide triphosphate hydrolases"/>
    <property type="match status" value="1"/>
</dbReference>
<dbReference type="InterPro" id="IPR000623">
    <property type="entry name" value="Shikimate_kinase/TSH1"/>
</dbReference>
<gene>
    <name evidence="7 8" type="primary">aroK</name>
    <name evidence="8" type="ORF">NSPWAT_0772</name>
</gene>
<comment type="subcellular location">
    <subcellularLocation>
        <location evidence="7">Cytoplasm</location>
    </subcellularLocation>
</comment>
<keyword evidence="1 7" id="KW-0028">Amino-acid biosynthesis</keyword>
<comment type="caution">
    <text evidence="7">Lacks conserved residue(s) required for the propagation of feature annotation.</text>
</comment>
<keyword evidence="3 7" id="KW-0547">Nucleotide-binding</keyword>
<keyword evidence="7" id="KW-0963">Cytoplasm</keyword>
<evidence type="ECO:0000256" key="4">
    <source>
        <dbReference type="ARBA" id="ARBA00022777"/>
    </source>
</evidence>
<keyword evidence="6 7" id="KW-0057">Aromatic amino acid biosynthesis</keyword>
<keyword evidence="7" id="KW-0460">Magnesium</keyword>
<feature type="binding site" evidence="7">
    <location>
        <position position="32"/>
    </location>
    <ligand>
        <name>substrate</name>
    </ligand>
</feature>
<dbReference type="EC" id="2.7.1.71" evidence="7"/>
<evidence type="ECO:0000256" key="2">
    <source>
        <dbReference type="ARBA" id="ARBA00022679"/>
    </source>
</evidence>
<keyword evidence="2 7" id="KW-0808">Transferase</keyword>
<evidence type="ECO:0000313" key="8">
    <source>
        <dbReference type="EMBL" id="CAI2717631.1"/>
    </source>
</evidence>
<feature type="binding site" evidence="7">
    <location>
        <position position="78"/>
    </location>
    <ligand>
        <name>substrate</name>
    </ligand>
</feature>
<evidence type="ECO:0000256" key="6">
    <source>
        <dbReference type="ARBA" id="ARBA00023141"/>
    </source>
</evidence>
<evidence type="ECO:0000256" key="3">
    <source>
        <dbReference type="ARBA" id="ARBA00022741"/>
    </source>
</evidence>
<dbReference type="EMBL" id="OX336137">
    <property type="protein sequence ID" value="CAI2717631.1"/>
    <property type="molecule type" value="Genomic_DNA"/>
</dbReference>
<dbReference type="Proteomes" id="UP001157733">
    <property type="component" value="Chromosome"/>
</dbReference>
<dbReference type="Pfam" id="PF01202">
    <property type="entry name" value="SKI"/>
    <property type="match status" value="1"/>
</dbReference>
<reference evidence="8 9" key="1">
    <citation type="submission" date="2022-09" db="EMBL/GenBank/DDBJ databases">
        <authorList>
            <person name="Kop L."/>
        </authorList>
    </citation>
    <scope>NUCLEOTIDE SEQUENCE [LARGE SCALE GENOMIC DNA]</scope>
    <source>
        <strain evidence="8 9">347</strain>
    </source>
</reference>
<feature type="binding site" evidence="7">
    <location>
        <position position="56"/>
    </location>
    <ligand>
        <name>substrate</name>
    </ligand>
</feature>
<dbReference type="CDD" id="cd00464">
    <property type="entry name" value="SK"/>
    <property type="match status" value="1"/>
</dbReference>
<sequence length="172" mass="19242">MNIVLMGYRGTGKSVVGKVLSKRLKRPLYSIDRMITEDQGRPIPEIVAQEGWPRFRELEADMVARVAVRDGCIIDCGGGVVLDAGNVEMLKRNGKVVVLDASRDVILDRLSRGRGRPPLQEGMSFEEEQDKVYAERQPLYAAAADLVCDTSRARPGQTVQEIIERMRNEGWI</sequence>
<keyword evidence="7" id="KW-0479">Metal-binding</keyword>
<name>A0ABM9HC03_9BACT</name>
<dbReference type="InterPro" id="IPR031322">
    <property type="entry name" value="Shikimate/glucono_kinase"/>
</dbReference>
<accession>A0ABM9HC03</accession>
<dbReference type="GO" id="GO:0004765">
    <property type="term" value="F:shikimate kinase activity"/>
    <property type="evidence" value="ECO:0007669"/>
    <property type="project" value="UniProtKB-EC"/>
</dbReference>
<dbReference type="RefSeq" id="WP_282010557.1">
    <property type="nucleotide sequence ID" value="NZ_OX336137.1"/>
</dbReference>
<comment type="catalytic activity">
    <reaction evidence="7">
        <text>shikimate + ATP = 3-phosphoshikimate + ADP + H(+)</text>
        <dbReference type="Rhea" id="RHEA:13121"/>
        <dbReference type="ChEBI" id="CHEBI:15378"/>
        <dbReference type="ChEBI" id="CHEBI:30616"/>
        <dbReference type="ChEBI" id="CHEBI:36208"/>
        <dbReference type="ChEBI" id="CHEBI:145989"/>
        <dbReference type="ChEBI" id="CHEBI:456216"/>
        <dbReference type="EC" id="2.7.1.71"/>
    </reaction>
</comment>
<keyword evidence="4 7" id="KW-0418">Kinase</keyword>
<feature type="binding site" evidence="7">
    <location>
        <begin position="10"/>
        <end position="15"/>
    </location>
    <ligand>
        <name>ATP</name>
        <dbReference type="ChEBI" id="CHEBI:30616"/>
    </ligand>
</feature>
<dbReference type="SUPFAM" id="SSF52540">
    <property type="entry name" value="P-loop containing nucleoside triphosphate hydrolases"/>
    <property type="match status" value="1"/>
</dbReference>
<comment type="similarity">
    <text evidence="7">Belongs to the shikimate kinase family.</text>
</comment>
<comment type="cofactor">
    <cofactor evidence="7">
        <name>Mg(2+)</name>
        <dbReference type="ChEBI" id="CHEBI:18420"/>
    </cofactor>
    <text evidence="7">Binds 1 Mg(2+) ion per subunit.</text>
</comment>
<feature type="binding site" evidence="7">
    <location>
        <position position="136"/>
    </location>
    <ligand>
        <name>substrate</name>
    </ligand>
</feature>
<dbReference type="PANTHER" id="PTHR21087:SF16">
    <property type="entry name" value="SHIKIMATE KINASE 1, CHLOROPLASTIC"/>
    <property type="match status" value="1"/>
</dbReference>
<dbReference type="PANTHER" id="PTHR21087">
    <property type="entry name" value="SHIKIMATE KINASE"/>
    <property type="match status" value="1"/>
</dbReference>
<comment type="subunit">
    <text evidence="7">Monomer.</text>
</comment>
<keyword evidence="9" id="KW-1185">Reference proteome</keyword>